<reference evidence="3 4" key="1">
    <citation type="submission" date="2023-08" db="EMBL/GenBank/DDBJ databases">
        <title>Phytohabitans sansha sp. nov., isolated from marine sediment.</title>
        <authorList>
            <person name="Zhao Y."/>
            <person name="Yi K."/>
        </authorList>
    </citation>
    <scope>NUCLEOTIDE SEQUENCE [LARGE SCALE GENOMIC DNA]</scope>
    <source>
        <strain evidence="3 4">ZYX-F-186</strain>
    </source>
</reference>
<dbReference type="CDD" id="cd06558">
    <property type="entry name" value="crotonase-like"/>
    <property type="match status" value="1"/>
</dbReference>
<evidence type="ECO:0000313" key="3">
    <source>
        <dbReference type="EMBL" id="MDQ7903742.1"/>
    </source>
</evidence>
<accession>A0ABU0ZCT8</accession>
<protein>
    <submittedName>
        <fullName evidence="3">Enoyl-CoA hydratase/isomerase family protein</fullName>
    </submittedName>
</protein>
<evidence type="ECO:0000256" key="2">
    <source>
        <dbReference type="RuleBase" id="RU003707"/>
    </source>
</evidence>
<organism evidence="3 4">
    <name type="scientific">Phytohabitans maris</name>
    <dbReference type="NCBI Taxonomy" id="3071409"/>
    <lineage>
        <taxon>Bacteria</taxon>
        <taxon>Bacillati</taxon>
        <taxon>Actinomycetota</taxon>
        <taxon>Actinomycetes</taxon>
        <taxon>Micromonosporales</taxon>
        <taxon>Micromonosporaceae</taxon>
    </lineage>
</organism>
<comment type="similarity">
    <text evidence="1 2">Belongs to the enoyl-CoA hydratase/isomerase family.</text>
</comment>
<dbReference type="RefSeq" id="WP_308711017.1">
    <property type="nucleotide sequence ID" value="NZ_JAVHUY010000003.1"/>
</dbReference>
<proteinExistence type="inferred from homology"/>
<comment type="caution">
    <text evidence="3">The sequence shown here is derived from an EMBL/GenBank/DDBJ whole genome shotgun (WGS) entry which is preliminary data.</text>
</comment>
<dbReference type="PANTHER" id="PTHR11941">
    <property type="entry name" value="ENOYL-COA HYDRATASE-RELATED"/>
    <property type="match status" value="1"/>
</dbReference>
<dbReference type="Proteomes" id="UP001230908">
    <property type="component" value="Unassembled WGS sequence"/>
</dbReference>
<dbReference type="EMBL" id="JAVHUY010000003">
    <property type="protein sequence ID" value="MDQ7903742.1"/>
    <property type="molecule type" value="Genomic_DNA"/>
</dbReference>
<gene>
    <name evidence="3" type="ORF">RB614_04325</name>
</gene>
<evidence type="ECO:0000313" key="4">
    <source>
        <dbReference type="Proteomes" id="UP001230908"/>
    </source>
</evidence>
<dbReference type="InterPro" id="IPR029045">
    <property type="entry name" value="ClpP/crotonase-like_dom_sf"/>
</dbReference>
<keyword evidence="4" id="KW-1185">Reference proteome</keyword>
<dbReference type="Pfam" id="PF00378">
    <property type="entry name" value="ECH_1"/>
    <property type="match status" value="1"/>
</dbReference>
<dbReference type="InterPro" id="IPR018376">
    <property type="entry name" value="Enoyl-CoA_hyd/isom_CS"/>
</dbReference>
<dbReference type="Gene3D" id="3.90.226.10">
    <property type="entry name" value="2-enoyl-CoA Hydratase, Chain A, domain 1"/>
    <property type="match status" value="1"/>
</dbReference>
<name>A0ABU0ZCT8_9ACTN</name>
<evidence type="ECO:0000256" key="1">
    <source>
        <dbReference type="ARBA" id="ARBA00005254"/>
    </source>
</evidence>
<dbReference type="SUPFAM" id="SSF52096">
    <property type="entry name" value="ClpP/crotonase"/>
    <property type="match status" value="1"/>
</dbReference>
<dbReference type="InterPro" id="IPR001753">
    <property type="entry name" value="Enoyl-CoA_hydra/iso"/>
</dbReference>
<dbReference type="PANTHER" id="PTHR11941:SF54">
    <property type="entry name" value="ENOYL-COA HYDRATASE, MITOCHONDRIAL"/>
    <property type="match status" value="1"/>
</dbReference>
<sequence>MTLVRRLDEGGLTTLTLNRPEKHNALTVPMFALLRQHVADIAAATDTVGCVLLRGAGRSFCSGNDLAAIAAGEQPPEPHFQARVIEELAALPQPVVAAVHGHCYAGGLELALAADLILAAESARFADVHAAWAMTPVWGMSQRLPRRVGAAKAKELMFTGRVCTGREAEAMGLANSCWADGAFDGAVEETVRRIVDNSWFTHRMTKRLLAETETATLRDGLAYELAHSGALGPDAADRLARFGRG</sequence>
<dbReference type="PROSITE" id="PS00166">
    <property type="entry name" value="ENOYL_COA_HYDRATASE"/>
    <property type="match status" value="1"/>
</dbReference>